<reference evidence="1 2" key="1">
    <citation type="journal article" date="2011" name="J. Bacteriol.">
        <title>Genome sequence of the halotolerant marine bacterium Myxococcus fulvus HW-1.</title>
        <authorList>
            <person name="Li Z.F."/>
            <person name="Li X."/>
            <person name="Liu H."/>
            <person name="Liu X."/>
            <person name="Han K."/>
            <person name="Wu Z.H."/>
            <person name="Hu W."/>
            <person name="Li F.F."/>
            <person name="Li Y.Z."/>
        </authorList>
    </citation>
    <scope>NUCLEOTIDE SEQUENCE [LARGE SCALE GENOMIC DNA]</scope>
    <source>
        <strain evidence="2">ATCC BAA-855 / HW-1</strain>
    </source>
</reference>
<protein>
    <submittedName>
        <fullName evidence="1">DHH domain-containing protein</fullName>
    </submittedName>
</protein>
<evidence type="ECO:0000313" key="1">
    <source>
        <dbReference type="EMBL" id="AEI66427.1"/>
    </source>
</evidence>
<dbReference type="HOGENOM" id="CLU_3120163_0_0_7"/>
<dbReference type="Proteomes" id="UP000000488">
    <property type="component" value="Chromosome"/>
</dbReference>
<accession>F8CK51</accession>
<name>F8CK51_MYXFH</name>
<dbReference type="STRING" id="483219.LILAB_22660"/>
<dbReference type="KEGG" id="mfu:LILAB_22660"/>
<proteinExistence type="predicted"/>
<dbReference type="eggNOG" id="COG0618">
    <property type="taxonomic scope" value="Bacteria"/>
</dbReference>
<evidence type="ECO:0000313" key="2">
    <source>
        <dbReference type="Proteomes" id="UP000000488"/>
    </source>
</evidence>
<dbReference type="EMBL" id="CP002830">
    <property type="protein sequence ID" value="AEI66427.1"/>
    <property type="molecule type" value="Genomic_DNA"/>
</dbReference>
<sequence>MPFFSVVIPTYNRGKLAQRKALKRELVGKFLEAFGVSDERPVSLLYAQDS</sequence>
<dbReference type="AlphaFoldDB" id="F8CK51"/>
<organism evidence="1 2">
    <name type="scientific">Myxococcus fulvus (strain ATCC BAA-855 / HW-1)</name>
    <dbReference type="NCBI Taxonomy" id="483219"/>
    <lineage>
        <taxon>Bacteria</taxon>
        <taxon>Pseudomonadati</taxon>
        <taxon>Myxococcota</taxon>
        <taxon>Myxococcia</taxon>
        <taxon>Myxococcales</taxon>
        <taxon>Cystobacterineae</taxon>
        <taxon>Myxococcaceae</taxon>
        <taxon>Myxococcus</taxon>
    </lineage>
</organism>
<gene>
    <name evidence="1" type="ordered locus">LILAB_22660</name>
</gene>